<name>A0A151PJ95_ALLMI</name>
<evidence type="ECO:0000313" key="2">
    <source>
        <dbReference type="EMBL" id="KYO49100.1"/>
    </source>
</evidence>
<dbReference type="AlphaFoldDB" id="A0A151PJ95"/>
<dbReference type="Proteomes" id="UP000050525">
    <property type="component" value="Unassembled WGS sequence"/>
</dbReference>
<evidence type="ECO:0000313" key="3">
    <source>
        <dbReference type="Proteomes" id="UP000050525"/>
    </source>
</evidence>
<feature type="region of interest" description="Disordered" evidence="1">
    <location>
        <begin position="130"/>
        <end position="152"/>
    </location>
</feature>
<gene>
    <name evidence="2" type="ORF">Y1Q_0020593</name>
</gene>
<keyword evidence="3" id="KW-1185">Reference proteome</keyword>
<reference evidence="2 3" key="1">
    <citation type="journal article" date="2012" name="Genome Biol.">
        <title>Sequencing three crocodilian genomes to illuminate the evolution of archosaurs and amniotes.</title>
        <authorList>
            <person name="St John J.A."/>
            <person name="Braun E.L."/>
            <person name="Isberg S.R."/>
            <person name="Miles L.G."/>
            <person name="Chong A.Y."/>
            <person name="Gongora J."/>
            <person name="Dalzell P."/>
            <person name="Moran C."/>
            <person name="Bed'hom B."/>
            <person name="Abzhanov A."/>
            <person name="Burgess S.C."/>
            <person name="Cooksey A.M."/>
            <person name="Castoe T.A."/>
            <person name="Crawford N.G."/>
            <person name="Densmore L.D."/>
            <person name="Drew J.C."/>
            <person name="Edwards S.V."/>
            <person name="Faircloth B.C."/>
            <person name="Fujita M.K."/>
            <person name="Greenwold M.J."/>
            <person name="Hoffmann F.G."/>
            <person name="Howard J.M."/>
            <person name="Iguchi T."/>
            <person name="Janes D.E."/>
            <person name="Khan S.Y."/>
            <person name="Kohno S."/>
            <person name="de Koning A.J."/>
            <person name="Lance S.L."/>
            <person name="McCarthy F.M."/>
            <person name="McCormack J.E."/>
            <person name="Merchant M.E."/>
            <person name="Peterson D.G."/>
            <person name="Pollock D.D."/>
            <person name="Pourmand N."/>
            <person name="Raney B.J."/>
            <person name="Roessler K.A."/>
            <person name="Sanford J.R."/>
            <person name="Sawyer R.H."/>
            <person name="Schmidt C.J."/>
            <person name="Triplett E.W."/>
            <person name="Tuberville T.D."/>
            <person name="Venegas-Anaya M."/>
            <person name="Howard J.T."/>
            <person name="Jarvis E.D."/>
            <person name="Guillette L.J.Jr."/>
            <person name="Glenn T.C."/>
            <person name="Green R.E."/>
            <person name="Ray D.A."/>
        </authorList>
    </citation>
    <scope>NUCLEOTIDE SEQUENCE [LARGE SCALE GENOMIC DNA]</scope>
    <source>
        <strain evidence="2">KSC_2009_1</strain>
    </source>
</reference>
<evidence type="ECO:0000256" key="1">
    <source>
        <dbReference type="SAM" id="MobiDB-lite"/>
    </source>
</evidence>
<comment type="caution">
    <text evidence="2">The sequence shown here is derived from an EMBL/GenBank/DDBJ whole genome shotgun (WGS) entry which is preliminary data.</text>
</comment>
<protein>
    <submittedName>
        <fullName evidence="2">Uncharacterized protein</fullName>
    </submittedName>
</protein>
<dbReference type="EMBL" id="AKHW03000111">
    <property type="protein sequence ID" value="KYO49100.1"/>
    <property type="molecule type" value="Genomic_DNA"/>
</dbReference>
<sequence>MGGVAAVSLLHSWIERRCALASGKQLEGLPFLMQTHPDLPPGYAEPFPLLIFLQLFQYLLQPLGPDHGSNQGLSRELKAEWLCTWSMDRTHPPSNSWFLLDISETAFGLSKYQERLLHFLMQCYRYGSSSQRSQQRSSRARDSRQKLRKERL</sequence>
<organism evidence="2 3">
    <name type="scientific">Alligator mississippiensis</name>
    <name type="common">American alligator</name>
    <dbReference type="NCBI Taxonomy" id="8496"/>
    <lineage>
        <taxon>Eukaryota</taxon>
        <taxon>Metazoa</taxon>
        <taxon>Chordata</taxon>
        <taxon>Craniata</taxon>
        <taxon>Vertebrata</taxon>
        <taxon>Euteleostomi</taxon>
        <taxon>Archelosauria</taxon>
        <taxon>Archosauria</taxon>
        <taxon>Crocodylia</taxon>
        <taxon>Alligatoridae</taxon>
        <taxon>Alligatorinae</taxon>
        <taxon>Alligator</taxon>
    </lineage>
</organism>
<proteinExistence type="predicted"/>
<accession>A0A151PJ95</accession>